<dbReference type="EMBL" id="BMJI01000001">
    <property type="protein sequence ID" value="GGC79917.1"/>
    <property type="molecule type" value="Genomic_DNA"/>
</dbReference>
<evidence type="ECO:0000313" key="1">
    <source>
        <dbReference type="EMBL" id="GGC79917.1"/>
    </source>
</evidence>
<accession>A0ABQ1NM60</accession>
<proteinExistence type="predicted"/>
<protein>
    <recommendedName>
        <fullName evidence="3">NUDIX hydrolase</fullName>
    </recommendedName>
</protein>
<sequence>MRMTTVAGLDGCRGGWVLALVEPRRQGLRLRELRVIGSLAELDRAGRLACIGIDIPIGLPERGTRDADRLARAALGDRRNSVFLTPTRPALAEPTRAAADIVNRANDAGGVSAQSFGLFAKIREADAWVRTTSNRVVEVHPEVSFTQLLGHPARSSKKTTAGLFERMEALQAAGLDPLPARKLECTPDDAMDAVVAAWSSWRVAEGAAVPFPPEQLLDATGLPMQILA</sequence>
<gene>
    <name evidence="1" type="ORF">GCM10011512_03200</name>
</gene>
<keyword evidence="2" id="KW-1185">Reference proteome</keyword>
<dbReference type="Pfam" id="PF04250">
    <property type="entry name" value="DUF429"/>
    <property type="match status" value="1"/>
</dbReference>
<dbReference type="InterPro" id="IPR007362">
    <property type="entry name" value="DUF429"/>
</dbReference>
<organism evidence="1 2">
    <name type="scientific">Tersicoccus solisilvae</name>
    <dbReference type="NCBI Taxonomy" id="1882339"/>
    <lineage>
        <taxon>Bacteria</taxon>
        <taxon>Bacillati</taxon>
        <taxon>Actinomycetota</taxon>
        <taxon>Actinomycetes</taxon>
        <taxon>Micrococcales</taxon>
        <taxon>Micrococcaceae</taxon>
        <taxon>Tersicoccus</taxon>
    </lineage>
</organism>
<dbReference type="Proteomes" id="UP000597761">
    <property type="component" value="Unassembled WGS sequence"/>
</dbReference>
<name>A0ABQ1NM60_9MICC</name>
<evidence type="ECO:0000313" key="2">
    <source>
        <dbReference type="Proteomes" id="UP000597761"/>
    </source>
</evidence>
<comment type="caution">
    <text evidence="1">The sequence shown here is derived from an EMBL/GenBank/DDBJ whole genome shotgun (WGS) entry which is preliminary data.</text>
</comment>
<reference evidence="2" key="1">
    <citation type="journal article" date="2019" name="Int. J. Syst. Evol. Microbiol.">
        <title>The Global Catalogue of Microorganisms (GCM) 10K type strain sequencing project: providing services to taxonomists for standard genome sequencing and annotation.</title>
        <authorList>
            <consortium name="The Broad Institute Genomics Platform"/>
            <consortium name="The Broad Institute Genome Sequencing Center for Infectious Disease"/>
            <person name="Wu L."/>
            <person name="Ma J."/>
        </authorList>
    </citation>
    <scope>NUCLEOTIDE SEQUENCE [LARGE SCALE GENOMIC DNA]</scope>
    <source>
        <strain evidence="2">CGMCC 1.15480</strain>
    </source>
</reference>
<evidence type="ECO:0008006" key="3">
    <source>
        <dbReference type="Google" id="ProtNLM"/>
    </source>
</evidence>